<proteinExistence type="predicted"/>
<reference evidence="1 2" key="1">
    <citation type="submission" date="2017-05" db="EMBL/GenBank/DDBJ databases">
        <authorList>
            <person name="Varghese N."/>
            <person name="Submissions S."/>
        </authorList>
    </citation>
    <scope>NUCLEOTIDE SEQUENCE [LARGE SCALE GENOMIC DNA]</scope>
    <source>
        <strain evidence="1 2">DSM 46834</strain>
    </source>
</reference>
<dbReference type="EMBL" id="FXTJ01000004">
    <property type="protein sequence ID" value="SMO81068.1"/>
    <property type="molecule type" value="Genomic_DNA"/>
</dbReference>
<evidence type="ECO:0000313" key="1">
    <source>
        <dbReference type="EMBL" id="SMO81068.1"/>
    </source>
</evidence>
<gene>
    <name evidence="1" type="ORF">SAMN06273567_104389</name>
</gene>
<keyword evidence="2" id="KW-1185">Reference proteome</keyword>
<dbReference type="RefSeq" id="WP_221888180.1">
    <property type="nucleotide sequence ID" value="NZ_FXTJ01000004.1"/>
</dbReference>
<dbReference type="AlphaFoldDB" id="A0A521EAU7"/>
<evidence type="ECO:0000313" key="2">
    <source>
        <dbReference type="Proteomes" id="UP000317484"/>
    </source>
</evidence>
<protein>
    <submittedName>
        <fullName evidence="1">Uncharacterized protein</fullName>
    </submittedName>
</protein>
<dbReference type="Proteomes" id="UP000317484">
    <property type="component" value="Unassembled WGS sequence"/>
</dbReference>
<name>A0A521EAU7_9ACTN</name>
<organism evidence="1 2">
    <name type="scientific">Geodermatophilus aquaeductus</name>
    <dbReference type="NCBI Taxonomy" id="1564161"/>
    <lineage>
        <taxon>Bacteria</taxon>
        <taxon>Bacillati</taxon>
        <taxon>Actinomycetota</taxon>
        <taxon>Actinomycetes</taxon>
        <taxon>Geodermatophilales</taxon>
        <taxon>Geodermatophilaceae</taxon>
        <taxon>Geodermatophilus</taxon>
    </lineage>
</organism>
<accession>A0A521EAU7</accession>
<sequence>MSAGPAGPDALLEAALNLSRFHREHERFYAASPLETAVRLQRHARALLALADRCPTAEPSMHPAPSPYAGAEDLNSEAATALDGVLFLEGEGRPIELTAMIAELKADAEGFAGGGDWLATAMQASWNVAATLLEVDGLADVMGERHRIIANDWLAAHLQSLIATVLGRAADMLDRVDFTPAGLRADLGGARVAPQRLYSAAEVVSRAADLCCESAQLVHDNERRWRVTHTRIEQVVSALRADTGPPGPTGTGDTPGHD</sequence>